<name>A0ACB9FYC6_9ASTR</name>
<reference evidence="2" key="1">
    <citation type="journal article" date="2022" name="Mol. Ecol. Resour.">
        <title>The genomes of chicory, endive, great burdock and yacon provide insights into Asteraceae palaeo-polyploidization history and plant inulin production.</title>
        <authorList>
            <person name="Fan W."/>
            <person name="Wang S."/>
            <person name="Wang H."/>
            <person name="Wang A."/>
            <person name="Jiang F."/>
            <person name="Liu H."/>
            <person name="Zhao H."/>
            <person name="Xu D."/>
            <person name="Zhang Y."/>
        </authorList>
    </citation>
    <scope>NUCLEOTIDE SEQUENCE [LARGE SCALE GENOMIC DNA]</scope>
    <source>
        <strain evidence="2">cv. Yunnan</strain>
    </source>
</reference>
<reference evidence="1 2" key="2">
    <citation type="journal article" date="2022" name="Mol. Ecol. Resour.">
        <title>The genomes of chicory, endive, great burdock and yacon provide insights into Asteraceae paleo-polyploidization history and plant inulin production.</title>
        <authorList>
            <person name="Fan W."/>
            <person name="Wang S."/>
            <person name="Wang H."/>
            <person name="Wang A."/>
            <person name="Jiang F."/>
            <person name="Liu H."/>
            <person name="Zhao H."/>
            <person name="Xu D."/>
            <person name="Zhang Y."/>
        </authorList>
    </citation>
    <scope>NUCLEOTIDE SEQUENCE [LARGE SCALE GENOMIC DNA]</scope>
    <source>
        <strain evidence="2">cv. Yunnan</strain>
        <tissue evidence="1">Leaves</tissue>
    </source>
</reference>
<evidence type="ECO:0000313" key="2">
    <source>
        <dbReference type="Proteomes" id="UP001056120"/>
    </source>
</evidence>
<dbReference type="Proteomes" id="UP001056120">
    <property type="component" value="Linkage Group LG15"/>
</dbReference>
<sequence length="135" mass="15554">MMGSNQELIEKQYHKRVFYPQWRYIAHVILKCMSCRKKTIDSLNQCLASMMVALNLPDLVQEGNCLALSNMKGKVFANMWSKAGTGVNVKLFQHMLDLDEVPIVEQRDNHELLSSSPQRDDHELCSMPQFELEVP</sequence>
<organism evidence="1 2">
    <name type="scientific">Smallanthus sonchifolius</name>
    <dbReference type="NCBI Taxonomy" id="185202"/>
    <lineage>
        <taxon>Eukaryota</taxon>
        <taxon>Viridiplantae</taxon>
        <taxon>Streptophyta</taxon>
        <taxon>Embryophyta</taxon>
        <taxon>Tracheophyta</taxon>
        <taxon>Spermatophyta</taxon>
        <taxon>Magnoliopsida</taxon>
        <taxon>eudicotyledons</taxon>
        <taxon>Gunneridae</taxon>
        <taxon>Pentapetalae</taxon>
        <taxon>asterids</taxon>
        <taxon>campanulids</taxon>
        <taxon>Asterales</taxon>
        <taxon>Asteraceae</taxon>
        <taxon>Asteroideae</taxon>
        <taxon>Heliantheae alliance</taxon>
        <taxon>Millerieae</taxon>
        <taxon>Smallanthus</taxon>
    </lineage>
</organism>
<proteinExistence type="predicted"/>
<gene>
    <name evidence="1" type="ORF">L1987_45985</name>
</gene>
<keyword evidence="2" id="KW-1185">Reference proteome</keyword>
<evidence type="ECO:0000313" key="1">
    <source>
        <dbReference type="EMBL" id="KAI3776213.1"/>
    </source>
</evidence>
<comment type="caution">
    <text evidence="1">The sequence shown here is derived from an EMBL/GenBank/DDBJ whole genome shotgun (WGS) entry which is preliminary data.</text>
</comment>
<protein>
    <submittedName>
        <fullName evidence="1">Uncharacterized protein</fullName>
    </submittedName>
</protein>
<dbReference type="EMBL" id="CM042032">
    <property type="protein sequence ID" value="KAI3776213.1"/>
    <property type="molecule type" value="Genomic_DNA"/>
</dbReference>
<accession>A0ACB9FYC6</accession>